<name>A0A0N4TE17_BRUPA</name>
<organism evidence="3">
    <name type="scientific">Brugia pahangi</name>
    <name type="common">Filarial nematode worm</name>
    <dbReference type="NCBI Taxonomy" id="6280"/>
    <lineage>
        <taxon>Eukaryota</taxon>
        <taxon>Metazoa</taxon>
        <taxon>Ecdysozoa</taxon>
        <taxon>Nematoda</taxon>
        <taxon>Chromadorea</taxon>
        <taxon>Rhabditida</taxon>
        <taxon>Spirurina</taxon>
        <taxon>Spiruromorpha</taxon>
        <taxon>Filarioidea</taxon>
        <taxon>Onchocercidae</taxon>
        <taxon>Brugia</taxon>
    </lineage>
</organism>
<evidence type="ECO:0000313" key="3">
    <source>
        <dbReference type="WBParaSite" id="BPAG_0000645501-mRNA-1"/>
    </source>
</evidence>
<dbReference type="AlphaFoldDB" id="A0A0N4TE17"/>
<sequence>MYNLLLKDIKQEPIKEIKSSLILHPLLQKDPKEGIWKYVTTLQIPKNDKFITVKEERKKGNHLPTMDDNLEKKKEFTSFFIFYFFFSNNHF</sequence>
<dbReference type="WBParaSite" id="BPAG_0000645501-mRNA-1">
    <property type="protein sequence ID" value="BPAG_0000645501-mRNA-1"/>
    <property type="gene ID" value="BPAG_0000645501"/>
</dbReference>
<proteinExistence type="predicted"/>
<gene>
    <name evidence="1" type="ORF">BPAG_LOCUS6418</name>
</gene>
<reference evidence="1 2" key="2">
    <citation type="submission" date="2018-11" db="EMBL/GenBank/DDBJ databases">
        <authorList>
            <consortium name="Pathogen Informatics"/>
        </authorList>
    </citation>
    <scope>NUCLEOTIDE SEQUENCE [LARGE SCALE GENOMIC DNA]</scope>
</reference>
<accession>A0A0N4TE17</accession>
<evidence type="ECO:0000313" key="1">
    <source>
        <dbReference type="EMBL" id="VDN87604.1"/>
    </source>
</evidence>
<evidence type="ECO:0000313" key="2">
    <source>
        <dbReference type="Proteomes" id="UP000278627"/>
    </source>
</evidence>
<keyword evidence="2" id="KW-1185">Reference proteome</keyword>
<protein>
    <submittedName>
        <fullName evidence="1 3">Uncharacterized protein</fullName>
    </submittedName>
</protein>
<dbReference type="Proteomes" id="UP000278627">
    <property type="component" value="Unassembled WGS sequence"/>
</dbReference>
<reference evidence="3" key="1">
    <citation type="submission" date="2017-02" db="UniProtKB">
        <authorList>
            <consortium name="WormBaseParasite"/>
        </authorList>
    </citation>
    <scope>IDENTIFICATION</scope>
</reference>
<dbReference type="EMBL" id="UZAD01005862">
    <property type="protein sequence ID" value="VDN87604.1"/>
    <property type="molecule type" value="Genomic_DNA"/>
</dbReference>